<sequence length="345" mass="38957">MSSGSRQETHSAGRLHRDNARKKHFNEINFDKVNSRVLDAVQGISKANARCCDCNGTENVEWVSTNLLCVLCIKCSGVHRSMGSHISKIRSLTLDSFHSNAELLYLIENKINNETVNNIYEAQLSPRYKITPQAVDWQRLNFITNKYKLKKYVGGKCDSLQESLKQIVKAIQLNSIQLLQIALAQSDVSLKKISVEFNATMADSLFQFTLKHNEVVGGKHLFFITEYLLINDMNLDSKRDNFGRKGAVTPTTNKDAVVYWKSKWDTFGFEEPAPGATIEVTSQDDSALQLSTQDKKPPPNKSNSLSRKIVFGKKRWSLGYIPQKSQSLLLGRNKSMKPIKDEHNS</sequence>
<evidence type="ECO:0000256" key="6">
    <source>
        <dbReference type="SAM" id="MobiDB-lite"/>
    </source>
</evidence>
<dbReference type="AlphaFoldDB" id="J7RMB9"/>
<dbReference type="GO" id="GO:0006891">
    <property type="term" value="P:intra-Golgi vesicle-mediated transport"/>
    <property type="evidence" value="ECO:0007669"/>
    <property type="project" value="EnsemblFungi"/>
</dbReference>
<dbReference type="CDD" id="cd08204">
    <property type="entry name" value="ArfGap"/>
    <property type="match status" value="1"/>
</dbReference>
<dbReference type="GO" id="GO:0005096">
    <property type="term" value="F:GTPase activator activity"/>
    <property type="evidence" value="ECO:0007669"/>
    <property type="project" value="UniProtKB-KW"/>
</dbReference>
<feature type="region of interest" description="Disordered" evidence="6">
    <location>
        <begin position="281"/>
        <end position="306"/>
    </location>
</feature>
<dbReference type="InterPro" id="IPR037278">
    <property type="entry name" value="ARFGAP/RecO"/>
</dbReference>
<dbReference type="GO" id="GO:0005802">
    <property type="term" value="C:trans-Golgi network"/>
    <property type="evidence" value="ECO:0007669"/>
    <property type="project" value="EnsemblFungi"/>
</dbReference>
<feature type="compositionally biased region" description="Polar residues" evidence="6">
    <location>
        <begin position="281"/>
        <end position="292"/>
    </location>
</feature>
<dbReference type="KEGG" id="kng:KNAG_0F00160"/>
<protein>
    <recommendedName>
        <fullName evidence="5">ADP-ribosylation factor GTPase-activating protein</fullName>
    </recommendedName>
</protein>
<reference evidence="9" key="2">
    <citation type="submission" date="2012-08" db="EMBL/GenBank/DDBJ databases">
        <title>Genome sequence of Kazachstania naganishii.</title>
        <authorList>
            <person name="Gordon J.L."/>
            <person name="Armisen D."/>
            <person name="Proux-Wera E."/>
            <person name="OhEigeartaigh S.S."/>
            <person name="Byrne K.P."/>
            <person name="Wolfe K.H."/>
        </authorList>
    </citation>
    <scope>NUCLEOTIDE SEQUENCE [LARGE SCALE GENOMIC DNA]</scope>
    <source>
        <strain evidence="9">ATCC MYA-139 / BCRC 22969 / CBS 8797 / CCRC 22969 / KCTC 17520 / NBRC 10181 / NCYC 3082</strain>
    </source>
</reference>
<dbReference type="HOGENOM" id="CLU_804270_0_0_1"/>
<dbReference type="GO" id="GO:0008270">
    <property type="term" value="F:zinc ion binding"/>
    <property type="evidence" value="ECO:0007669"/>
    <property type="project" value="UniProtKB-KW"/>
</dbReference>
<keyword evidence="1 5" id="KW-0479">Metal-binding</keyword>
<keyword evidence="5" id="KW-0040">ANK repeat</keyword>
<reference evidence="8 9" key="1">
    <citation type="journal article" date="2011" name="Proc. Natl. Acad. Sci. U.S.A.">
        <title>Evolutionary erosion of yeast sex chromosomes by mating-type switching accidents.</title>
        <authorList>
            <person name="Gordon J.L."/>
            <person name="Armisen D."/>
            <person name="Proux-Wera E."/>
            <person name="Oheigeartaigh S.S."/>
            <person name="Byrne K.P."/>
            <person name="Wolfe K.H."/>
        </authorList>
    </citation>
    <scope>NUCLEOTIDE SEQUENCE [LARGE SCALE GENOMIC DNA]</scope>
    <source>
        <strain evidence="9">ATCC MYA-139 / BCRC 22969 / CBS 8797 / CCRC 22969 / KCTC 17520 / NBRC 10181 / NCYC 3082</strain>
    </source>
</reference>
<dbReference type="Proteomes" id="UP000006310">
    <property type="component" value="Chromosome 6"/>
</dbReference>
<comment type="subcellular location">
    <subcellularLocation>
        <location evidence="5">Cytoplasm</location>
    </subcellularLocation>
</comment>
<dbReference type="STRING" id="1071383.J7RMB9"/>
<gene>
    <name evidence="8" type="primary">KNAG0F00160</name>
    <name evidence="8" type="ordered locus">KNAG_0F00160</name>
</gene>
<keyword evidence="5" id="KW-0343">GTPase activation</keyword>
<dbReference type="SUPFAM" id="SSF57863">
    <property type="entry name" value="ArfGap/RecO-like zinc finger"/>
    <property type="match status" value="1"/>
</dbReference>
<keyword evidence="3 5" id="KW-0862">Zinc</keyword>
<evidence type="ECO:0000313" key="8">
    <source>
        <dbReference type="EMBL" id="CCK70688.1"/>
    </source>
</evidence>
<dbReference type="OMA" id="RANTQND"/>
<keyword evidence="2 4" id="KW-0863">Zinc-finger</keyword>
<evidence type="ECO:0000256" key="3">
    <source>
        <dbReference type="ARBA" id="ARBA00022833"/>
    </source>
</evidence>
<dbReference type="InterPro" id="IPR038508">
    <property type="entry name" value="ArfGAP_dom_sf"/>
</dbReference>
<dbReference type="RefSeq" id="XP_022464934.1">
    <property type="nucleotide sequence ID" value="XM_022608437.1"/>
</dbReference>
<dbReference type="PANTHER" id="PTHR23180:SF160">
    <property type="entry name" value="ADP-RIBOSYLATION FACTOR GTPASE-ACTIVATING PROTEIN EFFECTOR PROTEIN 1"/>
    <property type="match status" value="1"/>
</dbReference>
<evidence type="ECO:0000256" key="1">
    <source>
        <dbReference type="ARBA" id="ARBA00022723"/>
    </source>
</evidence>
<evidence type="ECO:0000259" key="7">
    <source>
        <dbReference type="PROSITE" id="PS50115"/>
    </source>
</evidence>
<evidence type="ECO:0000256" key="4">
    <source>
        <dbReference type="PROSITE-ProRule" id="PRU00288"/>
    </source>
</evidence>
<dbReference type="PROSITE" id="PS50115">
    <property type="entry name" value="ARFGAP"/>
    <property type="match status" value="1"/>
</dbReference>
<evidence type="ECO:0000256" key="5">
    <source>
        <dbReference type="RuleBase" id="RU369028"/>
    </source>
</evidence>
<dbReference type="GO" id="GO:0006888">
    <property type="term" value="P:endoplasmic reticulum to Golgi vesicle-mediated transport"/>
    <property type="evidence" value="ECO:0007669"/>
    <property type="project" value="EnsemblFungi"/>
</dbReference>
<keyword evidence="9" id="KW-1185">Reference proteome</keyword>
<evidence type="ECO:0000313" key="9">
    <source>
        <dbReference type="Proteomes" id="UP000006310"/>
    </source>
</evidence>
<keyword evidence="5" id="KW-0963">Cytoplasm</keyword>
<comment type="function">
    <text evidence="5">GTPase-activating protein for the ADP ribosylation factor family.</text>
</comment>
<dbReference type="eggNOG" id="KOG0521">
    <property type="taxonomic scope" value="Eukaryota"/>
</dbReference>
<feature type="domain" description="Arf-GAP" evidence="7">
    <location>
        <begin position="35"/>
        <end position="153"/>
    </location>
</feature>
<dbReference type="InterPro" id="IPR001164">
    <property type="entry name" value="ArfGAP_dom"/>
</dbReference>
<dbReference type="GeneID" id="34526403"/>
<accession>J7RMB9</accession>
<keyword evidence="5" id="KW-0677">Repeat</keyword>
<name>J7RMB9_HUIN7</name>
<dbReference type="PANTHER" id="PTHR23180">
    <property type="entry name" value="CENTAURIN/ARF"/>
    <property type="match status" value="1"/>
</dbReference>
<dbReference type="InterPro" id="IPR045258">
    <property type="entry name" value="ACAP1/2/3-like"/>
</dbReference>
<evidence type="ECO:0000256" key="2">
    <source>
        <dbReference type="ARBA" id="ARBA00022771"/>
    </source>
</evidence>
<dbReference type="GO" id="GO:0005543">
    <property type="term" value="F:phospholipid binding"/>
    <property type="evidence" value="ECO:0007669"/>
    <property type="project" value="EnsemblFungi"/>
</dbReference>
<organism evidence="8 9">
    <name type="scientific">Huiozyma naganishii (strain ATCC MYA-139 / BCRC 22969 / CBS 8797 / KCTC 17520 / NBRC 10181 / NCYC 3082 / Yp74L-3)</name>
    <name type="common">Yeast</name>
    <name type="synonym">Kazachstania naganishii</name>
    <dbReference type="NCBI Taxonomy" id="1071383"/>
    <lineage>
        <taxon>Eukaryota</taxon>
        <taxon>Fungi</taxon>
        <taxon>Dikarya</taxon>
        <taxon>Ascomycota</taxon>
        <taxon>Saccharomycotina</taxon>
        <taxon>Saccharomycetes</taxon>
        <taxon>Saccharomycetales</taxon>
        <taxon>Saccharomycetaceae</taxon>
        <taxon>Huiozyma</taxon>
    </lineage>
</organism>
<dbReference type="Gene3D" id="1.10.220.150">
    <property type="entry name" value="Arf GTPase activating protein"/>
    <property type="match status" value="1"/>
</dbReference>
<dbReference type="EMBL" id="HE978319">
    <property type="protein sequence ID" value="CCK70688.1"/>
    <property type="molecule type" value="Genomic_DNA"/>
</dbReference>
<dbReference type="SMART" id="SM00105">
    <property type="entry name" value="ArfGap"/>
    <property type="match status" value="1"/>
</dbReference>
<dbReference type="Pfam" id="PF01412">
    <property type="entry name" value="ArfGap"/>
    <property type="match status" value="1"/>
</dbReference>
<dbReference type="GO" id="GO:0005768">
    <property type="term" value="C:endosome"/>
    <property type="evidence" value="ECO:0007669"/>
    <property type="project" value="EnsemblFungi"/>
</dbReference>
<proteinExistence type="predicted"/>
<dbReference type="OrthoDB" id="10266696at2759"/>